<dbReference type="InterPro" id="IPR001098">
    <property type="entry name" value="DNA-dir_DNA_pol_A_palm_dom"/>
</dbReference>
<dbReference type="GO" id="GO:0003887">
    <property type="term" value="F:DNA-directed DNA polymerase activity"/>
    <property type="evidence" value="ECO:0007669"/>
    <property type="project" value="InterPro"/>
</dbReference>
<dbReference type="PANTHER" id="PTHR10133:SF62">
    <property type="entry name" value="DNA POLYMERASE THETA"/>
    <property type="match status" value="1"/>
</dbReference>
<dbReference type="InterPro" id="IPR002562">
    <property type="entry name" value="3'-5'_exonuclease_dom"/>
</dbReference>
<sequence length="735" mass="81816">MLETTYAATLSSWAMSRVEGILDLVKKECSSDGGRPFAWARENRPDLTEKLAVEETRVHEAFEKVVEDPSLVGEFEAACTAWKDVLMEIIRAYREVKGVVRTKNGQENTGRAVTAGSTGNERSRGAAVFSIHPEAALNPEIVLIASVEELRSALAEVAAAGVCGLDTETAGPGKKGGLDPYIGEIRFVQMAVPAAEGSVKSFVADMYRVKDFTPFWEFWNDHNILKVLHNAKFDLKFFRKHLGRRLPPARLFDTMLASQLLACGLDVGSHSLAACCRRFLGISLDKEERLSDWSSGELSESQIAYAARDAAVLLPLAAAEMKALTAEGLNRAAKIEFDVVLPTSELEYAGIPFNRDLCRKLMEEEDARAGEVRAKLMQELAPALEQGIFGVREINPNSPLQLLPVLKALGVDVPNTMDDTLRLMYPDHPAVRALLEYRKCEKRLAAFLRPYLEAVHPVTGRIHAEFVQINKNGVGRFSCRSPNLQQPPREKRFREVFAAPEGRKFVVCDYGQIELRIMAWLSKDAKMVEAYRKGLDLHTMTAAMTAGVSPEEVTKEMRQRAKACNFGMIYGMSAKTFQQYAKTSYGVDMSEEEAASLREAFFRAYPGVAAWHRRQKAFAQANRFVRTVSGRKRKWPEGKDFPITQAYNTPDQGTGADVLKTAMFYIYRSLFSRGWENVEIVNSVHDEIILECPGDLAEEVAGLVKADMEAAWYDLMGDEVPIEAEPVVGTSWADK</sequence>
<dbReference type="Gene3D" id="1.10.150.20">
    <property type="entry name" value="5' to 3' exonuclease, C-terminal subdomain"/>
    <property type="match status" value="1"/>
</dbReference>
<feature type="domain" description="DNA-directed DNA polymerase family A palm" evidence="4">
    <location>
        <begin position="490"/>
        <end position="696"/>
    </location>
</feature>
<dbReference type="PANTHER" id="PTHR10133">
    <property type="entry name" value="DNA POLYMERASE I"/>
    <property type="match status" value="1"/>
</dbReference>
<organism evidence="5 6">
    <name type="scientific">Desulfofundulus thermosubterraneus DSM 16057</name>
    <dbReference type="NCBI Taxonomy" id="1121432"/>
    <lineage>
        <taxon>Bacteria</taxon>
        <taxon>Bacillati</taxon>
        <taxon>Bacillota</taxon>
        <taxon>Clostridia</taxon>
        <taxon>Eubacteriales</taxon>
        <taxon>Peptococcaceae</taxon>
        <taxon>Desulfofundulus</taxon>
    </lineage>
</organism>
<dbReference type="GO" id="GO:0006261">
    <property type="term" value="P:DNA-templated DNA replication"/>
    <property type="evidence" value="ECO:0007669"/>
    <property type="project" value="InterPro"/>
</dbReference>
<dbReference type="InterPro" id="IPR036397">
    <property type="entry name" value="RNaseH_sf"/>
</dbReference>
<dbReference type="Gene3D" id="3.30.420.10">
    <property type="entry name" value="Ribonuclease H-like superfamily/Ribonuclease H"/>
    <property type="match status" value="1"/>
</dbReference>
<dbReference type="RefSeq" id="WP_084062405.1">
    <property type="nucleotide sequence ID" value="NZ_FQZM01000035.1"/>
</dbReference>
<comment type="similarity">
    <text evidence="1">Belongs to the DNA polymerase type-A family.</text>
</comment>
<dbReference type="Pfam" id="PF01612">
    <property type="entry name" value="DNA_pol_A_exo1"/>
    <property type="match status" value="1"/>
</dbReference>
<dbReference type="Proteomes" id="UP000184529">
    <property type="component" value="Unassembled WGS sequence"/>
</dbReference>
<dbReference type="InterPro" id="IPR043502">
    <property type="entry name" value="DNA/RNA_pol_sf"/>
</dbReference>
<dbReference type="STRING" id="1121432.SAMN02745219_02617"/>
<proteinExistence type="inferred from homology"/>
<dbReference type="SUPFAM" id="SSF53098">
    <property type="entry name" value="Ribonuclease H-like"/>
    <property type="match status" value="1"/>
</dbReference>
<reference evidence="6" key="1">
    <citation type="submission" date="2016-11" db="EMBL/GenBank/DDBJ databases">
        <authorList>
            <person name="Varghese N."/>
            <person name="Submissions S."/>
        </authorList>
    </citation>
    <scope>NUCLEOTIDE SEQUENCE [LARGE SCALE GENOMIC DNA]</scope>
    <source>
        <strain evidence="6">DSM 16057</strain>
    </source>
</reference>
<evidence type="ECO:0000256" key="1">
    <source>
        <dbReference type="ARBA" id="ARBA00007705"/>
    </source>
</evidence>
<dbReference type="Gene3D" id="1.20.1060.10">
    <property type="entry name" value="Taq DNA Polymerase, Chain T, domain 4"/>
    <property type="match status" value="1"/>
</dbReference>
<dbReference type="PRINTS" id="PR00868">
    <property type="entry name" value="DNAPOLI"/>
</dbReference>
<dbReference type="AlphaFoldDB" id="A0A1M6JH39"/>
<dbReference type="Pfam" id="PF00476">
    <property type="entry name" value="DNA_pol_A"/>
    <property type="match status" value="1"/>
</dbReference>
<dbReference type="GO" id="GO:0003677">
    <property type="term" value="F:DNA binding"/>
    <property type="evidence" value="ECO:0007669"/>
    <property type="project" value="InterPro"/>
</dbReference>
<protein>
    <recommendedName>
        <fullName evidence="2">DNA polymerase I</fullName>
    </recommendedName>
</protein>
<dbReference type="GO" id="GO:0006302">
    <property type="term" value="P:double-strand break repair"/>
    <property type="evidence" value="ECO:0007669"/>
    <property type="project" value="TreeGrafter"/>
</dbReference>
<dbReference type="InterPro" id="IPR012337">
    <property type="entry name" value="RNaseH-like_sf"/>
</dbReference>
<dbReference type="Gene3D" id="3.30.70.370">
    <property type="match status" value="1"/>
</dbReference>
<dbReference type="GO" id="GO:0008408">
    <property type="term" value="F:3'-5' exonuclease activity"/>
    <property type="evidence" value="ECO:0007669"/>
    <property type="project" value="InterPro"/>
</dbReference>
<evidence type="ECO:0000256" key="2">
    <source>
        <dbReference type="ARBA" id="ARBA00020311"/>
    </source>
</evidence>
<dbReference type="InterPro" id="IPR002298">
    <property type="entry name" value="DNA_polymerase_A"/>
</dbReference>
<dbReference type="SUPFAM" id="SSF56672">
    <property type="entry name" value="DNA/RNA polymerases"/>
    <property type="match status" value="1"/>
</dbReference>
<accession>A0A1M6JH39</accession>
<evidence type="ECO:0000313" key="5">
    <source>
        <dbReference type="EMBL" id="SHJ46023.1"/>
    </source>
</evidence>
<dbReference type="SMART" id="SM00474">
    <property type="entry name" value="35EXOc"/>
    <property type="match status" value="1"/>
</dbReference>
<evidence type="ECO:0000259" key="4">
    <source>
        <dbReference type="SMART" id="SM00482"/>
    </source>
</evidence>
<name>A0A1M6JH39_9FIRM</name>
<dbReference type="EMBL" id="FQZM01000035">
    <property type="protein sequence ID" value="SHJ46023.1"/>
    <property type="molecule type" value="Genomic_DNA"/>
</dbReference>
<dbReference type="SMART" id="SM00482">
    <property type="entry name" value="POLAc"/>
    <property type="match status" value="1"/>
</dbReference>
<keyword evidence="6" id="KW-1185">Reference proteome</keyword>
<dbReference type="CDD" id="cd06142">
    <property type="entry name" value="RNaseD_exo"/>
    <property type="match status" value="1"/>
</dbReference>
<evidence type="ECO:0000259" key="3">
    <source>
        <dbReference type="SMART" id="SM00474"/>
    </source>
</evidence>
<evidence type="ECO:0000313" key="6">
    <source>
        <dbReference type="Proteomes" id="UP000184529"/>
    </source>
</evidence>
<feature type="domain" description="3'-5' exonuclease" evidence="3">
    <location>
        <begin position="141"/>
        <end position="325"/>
    </location>
</feature>
<dbReference type="OrthoDB" id="4053at2"/>
<gene>
    <name evidence="5" type="ORF">SAMN02745219_02617</name>
</gene>